<evidence type="ECO:0000313" key="4">
    <source>
        <dbReference type="Proteomes" id="UP000013827"/>
    </source>
</evidence>
<dbReference type="GO" id="GO:0061927">
    <property type="term" value="C:TOC-TIC supercomplex I"/>
    <property type="evidence" value="ECO:0007669"/>
    <property type="project" value="TreeGrafter"/>
</dbReference>
<dbReference type="HOGENOM" id="CLU_288768_0_0_1"/>
<feature type="chain" id="PRO_5044205861" evidence="2">
    <location>
        <begin position="17"/>
        <end position="1064"/>
    </location>
</feature>
<dbReference type="PANTHER" id="PTHR34935">
    <property type="entry name" value="PROTEIN TIC110, CHLOROPLASTIC"/>
    <property type="match status" value="1"/>
</dbReference>
<keyword evidence="4" id="KW-1185">Reference proteome</keyword>
<accession>A0A0D3JK96</accession>
<dbReference type="eggNOG" id="ENOG502S0W8">
    <property type="taxonomic scope" value="Eukaryota"/>
</dbReference>
<dbReference type="PaxDb" id="2903-EOD23931"/>
<protein>
    <submittedName>
        <fullName evidence="3">Uncharacterized protein</fullName>
    </submittedName>
</protein>
<feature type="signal peptide" evidence="2">
    <location>
        <begin position="1"/>
        <end position="16"/>
    </location>
</feature>
<dbReference type="AlphaFoldDB" id="A0A0D3JK96"/>
<sequence>MARVLAFFVLCPAALGAFAPASAPASRRAVASAASPLAPRMVAAQDVYEAYLQQETPVRQKIKDLGPAAAKGGSTALVAAAAAVGYVLMPSSRIAVNAVGAAATGALGLVGRKKIDEERREAASTAAAALLKRGLSAVTADEIASLAPAFGVDKPRYQKQLSELFLYYLSACLEGKQVLPAELSELLQLKELLGMSAAQVGNQVYAAGRALYSRHRAYLESDVESEPLAADAQALLSKYIFLAERLFAKDESEEGYRYESLRAQRLFGLSPADWSDRAEAVAVPFYAGTLDKAVLQAVPATAAQLGGMRDSLGVSEATAAQLHRDIFAKKASALLSPDLGSAAALTPEDRAALDGVTELLGLGQPEATEVVAELTAPLYAQSLSEALGALDAAGDAAGCAPLVSGLATRQQQLGMGADAAAEALRGAVRGSAAEKLGEACKALRVQDSAGAVSSLRSLLDYADRTTALVEAAGAASESGAPLYAGIGDGVLRDAEVLALYRLVLLQALQSKAVSAADAAALESLRLILGMSEVAAARVYEAAAGPIYRSAVEEAVAGELSAAAKQAVAAALADLALPASSAASIGLEVYSARLSGMVENGAILSEEQSEQLKGLRAFLGIEDEAVYAVHEQACAKAYRTSVKQVMGNAGAIPDEYWSGLDTLRERMVLSPDTAQALFVEEAQAKMCEFGTRALEALQEAQKEAQKGDSKGDKGIGGAVSSEVLNLVDFALAARVLTPQSADGVETEVAATSLKGKFEQRALNELYRQYLIEAFGGSDEAQNQRLLTSLGRLALVLGLESHEVNKVHNELGSIIIRRYAGNAIKAGPLGAKEMQFVDSIRATLELPQDRIDALLRDVRLNRVAALIEAMFEKSNLNSDEIRKVLSEADLLEVNLRDDLDVPKARLEKMFSIEMEALIEGDELTADDSSALLELCESLQIEEERAAALVDEAVSKRCTGGVLQATACMRRGASTEVVKELDRALKFARLSPSSVALPSVGENEKGELYLMYQARAEAAFQPAGSPLPPSPLAPQANSAAASSPTAQSVADLELLKTVIGISQPQVA</sequence>
<organism evidence="3 4">
    <name type="scientific">Emiliania huxleyi (strain CCMP1516)</name>
    <dbReference type="NCBI Taxonomy" id="280463"/>
    <lineage>
        <taxon>Eukaryota</taxon>
        <taxon>Haptista</taxon>
        <taxon>Haptophyta</taxon>
        <taxon>Prymnesiophyceae</taxon>
        <taxon>Isochrysidales</taxon>
        <taxon>Noelaerhabdaceae</taxon>
        <taxon>Emiliania</taxon>
    </lineage>
</organism>
<dbReference type="InterPro" id="IPR031610">
    <property type="entry name" value="TIC110"/>
</dbReference>
<dbReference type="GeneID" id="17269477"/>
<dbReference type="KEGG" id="ehx:EMIHUDRAFT_450615"/>
<dbReference type="GO" id="GO:0045037">
    <property type="term" value="P:protein import into chloroplast stroma"/>
    <property type="evidence" value="ECO:0007669"/>
    <property type="project" value="TreeGrafter"/>
</dbReference>
<keyword evidence="2" id="KW-0732">Signal</keyword>
<feature type="region of interest" description="Disordered" evidence="1">
    <location>
        <begin position="1018"/>
        <end position="1037"/>
    </location>
</feature>
<evidence type="ECO:0000256" key="1">
    <source>
        <dbReference type="SAM" id="MobiDB-lite"/>
    </source>
</evidence>
<evidence type="ECO:0000313" key="3">
    <source>
        <dbReference type="EnsemblProtists" id="EOD23931"/>
    </source>
</evidence>
<dbReference type="RefSeq" id="XP_005776360.1">
    <property type="nucleotide sequence ID" value="XM_005776303.1"/>
</dbReference>
<dbReference type="Proteomes" id="UP000013827">
    <property type="component" value="Unassembled WGS sequence"/>
</dbReference>
<dbReference type="PANTHER" id="PTHR34935:SF3">
    <property type="entry name" value="PROTEIN TIC110, CHLOROPLASTIC"/>
    <property type="match status" value="1"/>
</dbReference>
<reference evidence="4" key="1">
    <citation type="journal article" date="2013" name="Nature">
        <title>Pan genome of the phytoplankton Emiliania underpins its global distribution.</title>
        <authorList>
            <person name="Read B.A."/>
            <person name="Kegel J."/>
            <person name="Klute M.J."/>
            <person name="Kuo A."/>
            <person name="Lefebvre S.C."/>
            <person name="Maumus F."/>
            <person name="Mayer C."/>
            <person name="Miller J."/>
            <person name="Monier A."/>
            <person name="Salamov A."/>
            <person name="Young J."/>
            <person name="Aguilar M."/>
            <person name="Claverie J.M."/>
            <person name="Frickenhaus S."/>
            <person name="Gonzalez K."/>
            <person name="Herman E.K."/>
            <person name="Lin Y.C."/>
            <person name="Napier J."/>
            <person name="Ogata H."/>
            <person name="Sarno A.F."/>
            <person name="Shmutz J."/>
            <person name="Schroeder D."/>
            <person name="de Vargas C."/>
            <person name="Verret F."/>
            <person name="von Dassow P."/>
            <person name="Valentin K."/>
            <person name="Van de Peer Y."/>
            <person name="Wheeler G."/>
            <person name="Dacks J.B."/>
            <person name="Delwiche C.F."/>
            <person name="Dyhrman S.T."/>
            <person name="Glockner G."/>
            <person name="John U."/>
            <person name="Richards T."/>
            <person name="Worden A.Z."/>
            <person name="Zhang X."/>
            <person name="Grigoriev I.V."/>
            <person name="Allen A.E."/>
            <person name="Bidle K."/>
            <person name="Borodovsky M."/>
            <person name="Bowler C."/>
            <person name="Brownlee C."/>
            <person name="Cock J.M."/>
            <person name="Elias M."/>
            <person name="Gladyshev V.N."/>
            <person name="Groth M."/>
            <person name="Guda C."/>
            <person name="Hadaegh A."/>
            <person name="Iglesias-Rodriguez M.D."/>
            <person name="Jenkins J."/>
            <person name="Jones B.M."/>
            <person name="Lawson T."/>
            <person name="Leese F."/>
            <person name="Lindquist E."/>
            <person name="Lobanov A."/>
            <person name="Lomsadze A."/>
            <person name="Malik S.B."/>
            <person name="Marsh M.E."/>
            <person name="Mackinder L."/>
            <person name="Mock T."/>
            <person name="Mueller-Roeber B."/>
            <person name="Pagarete A."/>
            <person name="Parker M."/>
            <person name="Probert I."/>
            <person name="Quesneville H."/>
            <person name="Raines C."/>
            <person name="Rensing S.A."/>
            <person name="Riano-Pachon D.M."/>
            <person name="Richier S."/>
            <person name="Rokitta S."/>
            <person name="Shiraiwa Y."/>
            <person name="Soanes D.M."/>
            <person name="van der Giezen M."/>
            <person name="Wahlund T.M."/>
            <person name="Williams B."/>
            <person name="Wilson W."/>
            <person name="Wolfe G."/>
            <person name="Wurch L.L."/>
        </authorList>
    </citation>
    <scope>NUCLEOTIDE SEQUENCE</scope>
</reference>
<dbReference type="EnsemblProtists" id="EOD23931">
    <property type="protein sequence ID" value="EOD23931"/>
    <property type="gene ID" value="EMIHUDRAFT_450615"/>
</dbReference>
<reference evidence="3" key="2">
    <citation type="submission" date="2024-10" db="UniProtKB">
        <authorList>
            <consortium name="EnsemblProtists"/>
        </authorList>
    </citation>
    <scope>IDENTIFICATION</scope>
</reference>
<name>A0A0D3JK96_EMIH1</name>
<evidence type="ECO:0000256" key="2">
    <source>
        <dbReference type="SAM" id="SignalP"/>
    </source>
</evidence>
<proteinExistence type="predicted"/>
<dbReference type="Pfam" id="PF16940">
    <property type="entry name" value="Tic110"/>
    <property type="match status" value="1"/>
</dbReference>
<dbReference type="OMA" id="PTEYAQK"/>
<dbReference type="STRING" id="2903.R1ELU4"/>